<dbReference type="EMBL" id="JAKRVY010000006">
    <property type="protein sequence ID" value="MCL9814200.1"/>
    <property type="molecule type" value="Genomic_DNA"/>
</dbReference>
<comment type="caution">
    <text evidence="8">The sequence shown here is derived from an EMBL/GenBank/DDBJ whole genome shotgun (WGS) entry which is preliminary data.</text>
</comment>
<accession>A0AAE3FSA7</accession>
<gene>
    <name evidence="8" type="ORF">AArcSt11_11105</name>
</gene>
<dbReference type="AlphaFoldDB" id="A0AAE3FSA7"/>
<dbReference type="PANTHER" id="PTHR34192">
    <property type="entry name" value="PLASTOCYANIN MAJOR ISOFORM, CHLOROPLASTIC-RELATED"/>
    <property type="match status" value="1"/>
</dbReference>
<dbReference type="SUPFAM" id="SSF49503">
    <property type="entry name" value="Cupredoxins"/>
    <property type="match status" value="1"/>
</dbReference>
<dbReference type="RefSeq" id="WP_250597088.1">
    <property type="nucleotide sequence ID" value="NZ_JAKRVY010000006.1"/>
</dbReference>
<protein>
    <submittedName>
        <fullName evidence="8">Plastocyanin/azurin family copper-binding protein</fullName>
    </submittedName>
</protein>
<keyword evidence="4" id="KW-0249">Electron transport</keyword>
<dbReference type="Gene3D" id="2.60.40.420">
    <property type="entry name" value="Cupredoxins - blue copper proteins"/>
    <property type="match status" value="1"/>
</dbReference>
<proteinExistence type="predicted"/>
<dbReference type="InterPro" id="IPR000923">
    <property type="entry name" value="BlueCu_1"/>
</dbReference>
<name>A0AAE3FSA7_9EURY</name>
<evidence type="ECO:0000256" key="6">
    <source>
        <dbReference type="ARBA" id="ARBA00023136"/>
    </source>
</evidence>
<evidence type="ECO:0000256" key="5">
    <source>
        <dbReference type="ARBA" id="ARBA00023008"/>
    </source>
</evidence>
<evidence type="ECO:0000313" key="8">
    <source>
        <dbReference type="EMBL" id="MCL9814200.1"/>
    </source>
</evidence>
<keyword evidence="5" id="KW-0186">Copper</keyword>
<organism evidence="8 9">
    <name type="scientific">Natranaeroarchaeum aerophilus</name>
    <dbReference type="NCBI Taxonomy" id="2917711"/>
    <lineage>
        <taxon>Archaea</taxon>
        <taxon>Methanobacteriati</taxon>
        <taxon>Methanobacteriota</taxon>
        <taxon>Stenosarchaea group</taxon>
        <taxon>Halobacteria</taxon>
        <taxon>Halobacteriales</taxon>
        <taxon>Natronoarchaeaceae</taxon>
        <taxon>Natranaeroarchaeum</taxon>
    </lineage>
</organism>
<evidence type="ECO:0000259" key="7">
    <source>
        <dbReference type="Pfam" id="PF00127"/>
    </source>
</evidence>
<comment type="subcellular location">
    <subcellularLocation>
        <location evidence="1">Membrane</location>
    </subcellularLocation>
</comment>
<reference evidence="8 9" key="1">
    <citation type="journal article" date="2022" name="Syst. Appl. Microbiol.">
        <title>Natronocalculus amylovorans gen. nov., sp. nov., and Natranaeroarchaeum aerophilus sp. nov., dominant culturable amylolytic natronoarchaea from hypersaline soda lakes in southwestern Siberia.</title>
        <authorList>
            <person name="Sorokin D.Y."/>
            <person name="Elcheninov A.G."/>
            <person name="Khizhniak T.V."/>
            <person name="Koenen M."/>
            <person name="Bale N.J."/>
            <person name="Damste J.S.S."/>
            <person name="Kublanov I.V."/>
        </authorList>
    </citation>
    <scope>NUCLEOTIDE SEQUENCE [LARGE SCALE GENOMIC DNA]</scope>
    <source>
        <strain evidence="8 9">AArc-St1-1</strain>
    </source>
</reference>
<evidence type="ECO:0000256" key="3">
    <source>
        <dbReference type="ARBA" id="ARBA00022723"/>
    </source>
</evidence>
<feature type="domain" description="Blue (type 1) copper" evidence="7">
    <location>
        <begin position="181"/>
        <end position="282"/>
    </location>
</feature>
<dbReference type="Pfam" id="PF00127">
    <property type="entry name" value="Copper-bind"/>
    <property type="match status" value="1"/>
</dbReference>
<evidence type="ECO:0000256" key="4">
    <source>
        <dbReference type="ARBA" id="ARBA00022982"/>
    </source>
</evidence>
<dbReference type="InterPro" id="IPR008972">
    <property type="entry name" value="Cupredoxin"/>
</dbReference>
<dbReference type="PROSITE" id="PS51257">
    <property type="entry name" value="PROKAR_LIPOPROTEIN"/>
    <property type="match status" value="1"/>
</dbReference>
<dbReference type="GO" id="GO:0016020">
    <property type="term" value="C:membrane"/>
    <property type="evidence" value="ECO:0007669"/>
    <property type="project" value="UniProtKB-SubCell"/>
</dbReference>
<evidence type="ECO:0000313" key="9">
    <source>
        <dbReference type="Proteomes" id="UP001202674"/>
    </source>
</evidence>
<dbReference type="PANTHER" id="PTHR34192:SF10">
    <property type="entry name" value="PLASTOCYANIN MAJOR ISOFORM, CHLOROPLASTIC-RELATED"/>
    <property type="match status" value="1"/>
</dbReference>
<evidence type="ECO:0000256" key="1">
    <source>
        <dbReference type="ARBA" id="ARBA00004370"/>
    </source>
</evidence>
<dbReference type="Proteomes" id="UP001202674">
    <property type="component" value="Unassembled WGS sequence"/>
</dbReference>
<keyword evidence="6" id="KW-0472">Membrane</keyword>
<dbReference type="GO" id="GO:0009055">
    <property type="term" value="F:electron transfer activity"/>
    <property type="evidence" value="ECO:0007669"/>
    <property type="project" value="InterPro"/>
</dbReference>
<keyword evidence="3" id="KW-0479">Metal-binding</keyword>
<keyword evidence="2" id="KW-0813">Transport</keyword>
<dbReference type="GO" id="GO:0005507">
    <property type="term" value="F:copper ion binding"/>
    <property type="evidence" value="ECO:0007669"/>
    <property type="project" value="InterPro"/>
</dbReference>
<keyword evidence="9" id="KW-1185">Reference proteome</keyword>
<evidence type="ECO:0000256" key="2">
    <source>
        <dbReference type="ARBA" id="ARBA00022448"/>
    </source>
</evidence>
<sequence>MRRRILLSVVAGAIGTASAGCLDAIDTGGNNEEDATNAVEGFYDGVVDDDEAQIEANYWGDIDRVRQEAGVGIHPIGVGYSEVTAVNLQTIEGHSLEEFLSFRTGQSGGQLDEELDRWEEGIPTYLEDIGVDSYQLVYVEANTEVFGETELETDYLFVVESDGEWYVADMPATNDVSLFHVGMQAMAFEPEHLTVEVGREVVWRNTAARAHTVTAVSVPEGAAYFASGGSASYEDAEAAYHDDFIGSLDPGDEYSHTFAVPGTYEYESIPFAGEATGTIVVEE</sequence>